<evidence type="ECO:0000256" key="7">
    <source>
        <dbReference type="SAM" id="SignalP"/>
    </source>
</evidence>
<dbReference type="Proteomes" id="UP001319827">
    <property type="component" value="Chromosome"/>
</dbReference>
<keyword evidence="10" id="KW-1185">Reference proteome</keyword>
<dbReference type="InterPro" id="IPR015943">
    <property type="entry name" value="WD40/YVTN_repeat-like_dom_sf"/>
</dbReference>
<evidence type="ECO:0000256" key="1">
    <source>
        <dbReference type="ARBA" id="ARBA00004561"/>
    </source>
</evidence>
<dbReference type="Pfam" id="PF05567">
    <property type="entry name" value="T4P_PilY1"/>
    <property type="match status" value="1"/>
</dbReference>
<evidence type="ECO:0000256" key="6">
    <source>
        <dbReference type="ARBA" id="ARBA00023263"/>
    </source>
</evidence>
<keyword evidence="5" id="KW-0106">Calcium</keyword>
<evidence type="ECO:0000256" key="3">
    <source>
        <dbReference type="ARBA" id="ARBA00022558"/>
    </source>
</evidence>
<feature type="signal peptide" evidence="7">
    <location>
        <begin position="1"/>
        <end position="36"/>
    </location>
</feature>
<evidence type="ECO:0000313" key="10">
    <source>
        <dbReference type="Proteomes" id="UP001319827"/>
    </source>
</evidence>
<sequence>MLRKKSVPSVGTHKRSLSALVALLILILGANGPSAAAPLPECESNRLTNYSDGFAVNDFDSISVGVDGRGHLELETGRASIDPNQIVIPFEQEVWVRFLHEDAGYRSTLGWVLKTDAVDENGAFLGWNRIPAMKKHPIFRNIADGSRGGDGVLDQVAALNESQLKTFDDGTGLPFVVDADGAVTPRDMRKSLGIFPAGAELVFFLASDRDYTTNESDRVLFTKKEWNPDRFTSCSTYLRNYDLGAPSAGDCSTTSKGWLDANAISRLNLNFGLNLSGTYSHSVTANARFDHVIVGAPDNDPNQWILGWEDIPGGGDMDFNDTSFLIERKTGGSVRLKPELAITPATDGSYFTGVSFEVYDYLPGEGCTGETDIKYSVSIDNGDNWIDISRWDQINSFIPEADGSKTLGPAVIGWAPGTPEYSVRRARIDFSGLGLVGSELTWKAELTSNDEGCAPRILDVSLDGSVANHTTISRAAPVAMANLLYSGSFETPHRSWVEKTLRGHVRAVRRYDPLHPATTSTQNLWDAGERLNNLSPADRTIYTPATTVTRIINESLELTKPDGSSTRTGDGVTMSFGGRLAHAPALATTVEFSADGKKLVDIHNGTLESAWGSGSIKRFTGEFEIVFDQPPPANVPITASYTYYQASGLRQFTRANLDNAALAMDASQAAGRHVFDLDGDGDFDQDDGDWLVEWVRGFKNGTHSPQVQKEWKLGPIDHSSPALLTPPGTPPWYYGTDVTNAERTSFDTFINAHQQRPSVLFVGSRDGMLHAFDAGQFRWGDNPLTLFKENRGFFLWENVNGINQPDYGTGDELWAFIPANLVARLKNNLLGAQDQAYVDASPALADVFIDGQWKSVLLSAEGNGGDTIFCLDVTDPLNPTLLWEFADPELFRSRSSPSVAQIGRILDSGTARWAAFFVSGKTSAIDLYPSIYILDVADGTLIQRIYLDSDPAGIGGVPSGQPAVVDSDGNGYIDRLYIGTDKGRLYKVNLADNPVQFLSSPVDCVINSDFSDNASGTEIPLDQRWHPIYASPAVVTDNALSPSGELEYNIRIFFGTGDSPYADEDINTGNTTYHFFAYNDKAAKETCGPGDVELDWFYALPAGQRVFASAFASAGQVYFGTASSETENPCDGTNEGQLLAFKTKGYDATSLPTPLFAKQTGDITTSPLVDDEHLYVRTPSGTVQVGGGGFNNRTKVGGLGKATTRAWKAISE</sequence>
<feature type="domain" description="PilY1 beta-propeller" evidence="8">
    <location>
        <begin position="744"/>
        <end position="1074"/>
    </location>
</feature>
<protein>
    <recommendedName>
        <fullName evidence="8">PilY1 beta-propeller domain-containing protein</fullName>
    </recommendedName>
</protein>
<evidence type="ECO:0000256" key="5">
    <source>
        <dbReference type="ARBA" id="ARBA00022837"/>
    </source>
</evidence>
<reference evidence="9 10" key="2">
    <citation type="journal article" date="2021" name="Int. J. Syst. Evol. Microbiol.">
        <title>Isolation and Polyphasic Characterization of Desulfuromonas versatilis sp. Nov., an Electrogenic Bacteria Capable of Versatile Metabolism Isolated from a Graphene Oxide-Reducing Enrichment Culture.</title>
        <authorList>
            <person name="Xie L."/>
            <person name="Yoshida N."/>
            <person name="Ishii S."/>
            <person name="Meng L."/>
        </authorList>
    </citation>
    <scope>NUCLEOTIDE SEQUENCE [LARGE SCALE GENOMIC DNA]</scope>
    <source>
        <strain evidence="9 10">NIT-T3</strain>
    </source>
</reference>
<dbReference type="InterPro" id="IPR008707">
    <property type="entry name" value="B-propeller_PilY1"/>
</dbReference>
<gene>
    <name evidence="9" type="ORF">DESUT3_03800</name>
</gene>
<keyword evidence="7" id="KW-0732">Signal</keyword>
<organism evidence="9 10">
    <name type="scientific">Desulfuromonas versatilis</name>
    <dbReference type="NCBI Taxonomy" id="2802975"/>
    <lineage>
        <taxon>Bacteria</taxon>
        <taxon>Pseudomonadati</taxon>
        <taxon>Thermodesulfobacteriota</taxon>
        <taxon>Desulfuromonadia</taxon>
        <taxon>Desulfuromonadales</taxon>
        <taxon>Desulfuromonadaceae</taxon>
        <taxon>Desulfuromonas</taxon>
    </lineage>
</organism>
<dbReference type="SUPFAM" id="SSF50998">
    <property type="entry name" value="Quinoprotein alcohol dehydrogenase-like"/>
    <property type="match status" value="1"/>
</dbReference>
<evidence type="ECO:0000256" key="2">
    <source>
        <dbReference type="ARBA" id="ARBA00008387"/>
    </source>
</evidence>
<comment type="similarity">
    <text evidence="2">Belongs to the PilY1 family.</text>
</comment>
<reference evidence="9 10" key="1">
    <citation type="journal article" date="2016" name="C (Basel)">
        <title>Selective Growth of and Electricity Production by Marine Exoelectrogenic Bacteria in Self-Aggregated Hydrogel of Microbially Reduced Graphene Oxide.</title>
        <authorList>
            <person name="Yoshida N."/>
            <person name="Goto Y."/>
            <person name="Miyata Y."/>
        </authorList>
    </citation>
    <scope>NUCLEOTIDE SEQUENCE [LARGE SCALE GENOMIC DNA]</scope>
    <source>
        <strain evidence="9 10">NIT-T3</strain>
    </source>
</reference>
<keyword evidence="6" id="KW-0281">Fimbrium</keyword>
<proteinExistence type="inferred from homology"/>
<keyword evidence="3" id="KW-1029">Fimbrium biogenesis</keyword>
<dbReference type="InterPro" id="IPR011047">
    <property type="entry name" value="Quinoprotein_ADH-like_sf"/>
</dbReference>
<evidence type="ECO:0000313" key="9">
    <source>
        <dbReference type="EMBL" id="BCR03311.1"/>
    </source>
</evidence>
<dbReference type="Gene3D" id="2.130.10.10">
    <property type="entry name" value="YVTN repeat-like/Quinoprotein amine dehydrogenase"/>
    <property type="match status" value="1"/>
</dbReference>
<name>A0ABM9SDC7_9BACT</name>
<comment type="subcellular location">
    <subcellularLocation>
        <location evidence="1">Fimbrium</location>
    </subcellularLocation>
</comment>
<feature type="chain" id="PRO_5045153959" description="PilY1 beta-propeller domain-containing protein" evidence="7">
    <location>
        <begin position="37"/>
        <end position="1212"/>
    </location>
</feature>
<keyword evidence="4" id="KW-0479">Metal-binding</keyword>
<evidence type="ECO:0000256" key="4">
    <source>
        <dbReference type="ARBA" id="ARBA00022723"/>
    </source>
</evidence>
<dbReference type="EMBL" id="AP024355">
    <property type="protein sequence ID" value="BCR03311.1"/>
    <property type="molecule type" value="Genomic_DNA"/>
</dbReference>
<accession>A0ABM9SDC7</accession>
<evidence type="ECO:0000259" key="8">
    <source>
        <dbReference type="Pfam" id="PF05567"/>
    </source>
</evidence>